<proteinExistence type="predicted"/>
<name>A0A3D8RLQ0_9HELO</name>
<accession>A0A3D8RLQ0</accession>
<comment type="caution">
    <text evidence="3">The sequence shown here is derived from an EMBL/GenBank/DDBJ whole genome shotgun (WGS) entry which is preliminary data.</text>
</comment>
<feature type="transmembrane region" description="Helical" evidence="2">
    <location>
        <begin position="185"/>
        <end position="205"/>
    </location>
</feature>
<protein>
    <submittedName>
        <fullName evidence="3">Uncharacterized protein</fullName>
    </submittedName>
</protein>
<sequence>MPDNAANELSGQWSNPGDILSLLLLIGGDIVQKAIAQLVGYTIRPFGKNGMSIGIAPVAFSFGWVGYGFTNLLSIIGEKSLMPPADGVALLVNCSNAFSRVNQSWALGRLLRDHEASHEVDATDPLSGQLPSTSPQGRAESIRIDIFELGVPSKPSLDLVWWLGWVTIGTQIGIAIPPWVVNGNWGVMLVVLCGNFLALLTTALPQWRQEKWAGRTLESDKVTCLTRGNGHLNIMVFLGRKGSWDFETLATGSSTARPETPVISLILTLLWTCLLISVSGLKEHAWYLVGIGGIGMLQNIYAAGTARDPSTANFHLTEFSPMPTIIGKRQTFNDDPDPNVDLVDTMAGVSKYSEWIQSIDSQMKGEEAPVTQFLDSVDWNYGIPDWLKPLAADKNRIANVHGALMELEKWVPTAGLAMLQIYFPSHLRYQDGCIRNNVHKKFWRRAYHTARLRKKVVHQRRRVERSRQLGGEKGQKSSSPSQVDV</sequence>
<evidence type="ECO:0000313" key="3">
    <source>
        <dbReference type="EMBL" id="RDW74880.1"/>
    </source>
</evidence>
<evidence type="ECO:0000256" key="2">
    <source>
        <dbReference type="SAM" id="Phobius"/>
    </source>
</evidence>
<dbReference type="AlphaFoldDB" id="A0A3D8RLQ0"/>
<feature type="transmembrane region" description="Helical" evidence="2">
    <location>
        <begin position="51"/>
        <end position="73"/>
    </location>
</feature>
<keyword evidence="2" id="KW-0812">Transmembrane</keyword>
<evidence type="ECO:0000313" key="4">
    <source>
        <dbReference type="Proteomes" id="UP000256645"/>
    </source>
</evidence>
<dbReference type="EMBL" id="PDLM01000006">
    <property type="protein sequence ID" value="RDW74880.1"/>
    <property type="molecule type" value="Genomic_DNA"/>
</dbReference>
<organism evidence="3 4">
    <name type="scientific">Coleophoma cylindrospora</name>
    <dbReference type="NCBI Taxonomy" id="1849047"/>
    <lineage>
        <taxon>Eukaryota</taxon>
        <taxon>Fungi</taxon>
        <taxon>Dikarya</taxon>
        <taxon>Ascomycota</taxon>
        <taxon>Pezizomycotina</taxon>
        <taxon>Leotiomycetes</taxon>
        <taxon>Helotiales</taxon>
        <taxon>Dermateaceae</taxon>
        <taxon>Coleophoma</taxon>
    </lineage>
</organism>
<feature type="compositionally biased region" description="Polar residues" evidence="1">
    <location>
        <begin position="476"/>
        <end position="485"/>
    </location>
</feature>
<gene>
    <name evidence="3" type="ORF">BP6252_06022</name>
</gene>
<feature type="transmembrane region" description="Helical" evidence="2">
    <location>
        <begin position="285"/>
        <end position="304"/>
    </location>
</feature>
<dbReference type="OrthoDB" id="1937642at2759"/>
<evidence type="ECO:0000256" key="1">
    <source>
        <dbReference type="SAM" id="MobiDB-lite"/>
    </source>
</evidence>
<feature type="transmembrane region" description="Helical" evidence="2">
    <location>
        <begin position="159"/>
        <end position="179"/>
    </location>
</feature>
<keyword evidence="2" id="KW-0472">Membrane</keyword>
<reference evidence="3 4" key="1">
    <citation type="journal article" date="2018" name="IMA Fungus">
        <title>IMA Genome-F 9: Draft genome sequence of Annulohypoxylon stygium, Aspergillus mulundensis, Berkeleyomyces basicola (syn. Thielaviopsis basicola), Ceratocystis smalleyi, two Cercospora beticola strains, Coleophoma cylindrospora, Fusarium fracticaudum, Phialophora cf. hyalina, and Morchella septimelata.</title>
        <authorList>
            <person name="Wingfield B.D."/>
            <person name="Bills G.F."/>
            <person name="Dong Y."/>
            <person name="Huang W."/>
            <person name="Nel W.J."/>
            <person name="Swalarsk-Parry B.S."/>
            <person name="Vaghefi N."/>
            <person name="Wilken P.M."/>
            <person name="An Z."/>
            <person name="de Beer Z.W."/>
            <person name="De Vos L."/>
            <person name="Chen L."/>
            <person name="Duong T.A."/>
            <person name="Gao Y."/>
            <person name="Hammerbacher A."/>
            <person name="Kikkert J.R."/>
            <person name="Li Y."/>
            <person name="Li H."/>
            <person name="Li K."/>
            <person name="Li Q."/>
            <person name="Liu X."/>
            <person name="Ma X."/>
            <person name="Naidoo K."/>
            <person name="Pethybridge S.J."/>
            <person name="Sun J."/>
            <person name="Steenkamp E.T."/>
            <person name="van der Nest M.A."/>
            <person name="van Wyk S."/>
            <person name="Wingfield M.J."/>
            <person name="Xiong C."/>
            <person name="Yue Q."/>
            <person name="Zhang X."/>
        </authorList>
    </citation>
    <scope>NUCLEOTIDE SEQUENCE [LARGE SCALE GENOMIC DNA]</scope>
    <source>
        <strain evidence="3 4">BP6252</strain>
    </source>
</reference>
<feature type="region of interest" description="Disordered" evidence="1">
    <location>
        <begin position="460"/>
        <end position="485"/>
    </location>
</feature>
<keyword evidence="2" id="KW-1133">Transmembrane helix</keyword>
<keyword evidence="4" id="KW-1185">Reference proteome</keyword>
<dbReference type="STRING" id="1849047.A0A3D8RLQ0"/>
<dbReference type="Proteomes" id="UP000256645">
    <property type="component" value="Unassembled WGS sequence"/>
</dbReference>
<feature type="transmembrane region" description="Helical" evidence="2">
    <location>
        <begin position="262"/>
        <end position="279"/>
    </location>
</feature>